<gene>
    <name evidence="1" type="ORF">M404DRAFT_994318</name>
</gene>
<reference evidence="2" key="2">
    <citation type="submission" date="2015-01" db="EMBL/GenBank/DDBJ databases">
        <title>Evolutionary Origins and Diversification of the Mycorrhizal Mutualists.</title>
        <authorList>
            <consortium name="DOE Joint Genome Institute"/>
            <consortium name="Mycorrhizal Genomics Consortium"/>
            <person name="Kohler A."/>
            <person name="Kuo A."/>
            <person name="Nagy L.G."/>
            <person name="Floudas D."/>
            <person name="Copeland A."/>
            <person name="Barry K.W."/>
            <person name="Cichocki N."/>
            <person name="Veneault-Fourrey C."/>
            <person name="LaButti K."/>
            <person name="Lindquist E.A."/>
            <person name="Lipzen A."/>
            <person name="Lundell T."/>
            <person name="Morin E."/>
            <person name="Murat C."/>
            <person name="Riley R."/>
            <person name="Ohm R."/>
            <person name="Sun H."/>
            <person name="Tunlid A."/>
            <person name="Henrissat B."/>
            <person name="Grigoriev I.V."/>
            <person name="Hibbett D.S."/>
            <person name="Martin F."/>
        </authorList>
    </citation>
    <scope>NUCLEOTIDE SEQUENCE [LARGE SCALE GENOMIC DNA]</scope>
    <source>
        <strain evidence="2">Marx 270</strain>
    </source>
</reference>
<evidence type="ECO:0000313" key="1">
    <source>
        <dbReference type="EMBL" id="KIO11571.1"/>
    </source>
</evidence>
<dbReference type="InParanoid" id="A0A0C3PR93"/>
<dbReference type="AlphaFoldDB" id="A0A0C3PR93"/>
<name>A0A0C3PR93_PISTI</name>
<evidence type="ECO:0000313" key="2">
    <source>
        <dbReference type="Proteomes" id="UP000054217"/>
    </source>
</evidence>
<accession>A0A0C3PR93</accession>
<organism evidence="1 2">
    <name type="scientific">Pisolithus tinctorius Marx 270</name>
    <dbReference type="NCBI Taxonomy" id="870435"/>
    <lineage>
        <taxon>Eukaryota</taxon>
        <taxon>Fungi</taxon>
        <taxon>Dikarya</taxon>
        <taxon>Basidiomycota</taxon>
        <taxon>Agaricomycotina</taxon>
        <taxon>Agaricomycetes</taxon>
        <taxon>Agaricomycetidae</taxon>
        <taxon>Boletales</taxon>
        <taxon>Sclerodermatineae</taxon>
        <taxon>Pisolithaceae</taxon>
        <taxon>Pisolithus</taxon>
    </lineage>
</organism>
<keyword evidence="2" id="KW-1185">Reference proteome</keyword>
<dbReference type="Proteomes" id="UP000054217">
    <property type="component" value="Unassembled WGS sequence"/>
</dbReference>
<sequence>MEHTRTTGQVIFCAIAATVTWAAGLARKKWSTDENRRSSMFSAHGTRPEGWRYHSNSGWHSIERTWTEIGALEVLTGSGRE</sequence>
<reference evidence="1 2" key="1">
    <citation type="submission" date="2014-04" db="EMBL/GenBank/DDBJ databases">
        <authorList>
            <consortium name="DOE Joint Genome Institute"/>
            <person name="Kuo A."/>
            <person name="Kohler A."/>
            <person name="Costa M.D."/>
            <person name="Nagy L.G."/>
            <person name="Floudas D."/>
            <person name="Copeland A."/>
            <person name="Barry K.W."/>
            <person name="Cichocki N."/>
            <person name="Veneault-Fourrey C."/>
            <person name="LaButti K."/>
            <person name="Lindquist E.A."/>
            <person name="Lipzen A."/>
            <person name="Lundell T."/>
            <person name="Morin E."/>
            <person name="Murat C."/>
            <person name="Sun H."/>
            <person name="Tunlid A."/>
            <person name="Henrissat B."/>
            <person name="Grigoriev I.V."/>
            <person name="Hibbett D.S."/>
            <person name="Martin F."/>
            <person name="Nordberg H.P."/>
            <person name="Cantor M.N."/>
            <person name="Hua S.X."/>
        </authorList>
    </citation>
    <scope>NUCLEOTIDE SEQUENCE [LARGE SCALE GENOMIC DNA]</scope>
    <source>
        <strain evidence="1 2">Marx 270</strain>
    </source>
</reference>
<proteinExistence type="predicted"/>
<protein>
    <submittedName>
        <fullName evidence="1">Uncharacterized protein</fullName>
    </submittedName>
</protein>
<dbReference type="HOGENOM" id="CLU_2574850_0_0_1"/>
<dbReference type="EMBL" id="KN831949">
    <property type="protein sequence ID" value="KIO11571.1"/>
    <property type="molecule type" value="Genomic_DNA"/>
</dbReference>